<evidence type="ECO:0000313" key="1">
    <source>
        <dbReference type="EMBL" id="GBM29720.1"/>
    </source>
</evidence>
<dbReference type="AlphaFoldDB" id="A0A4Y2EKJ3"/>
<protein>
    <submittedName>
        <fullName evidence="1">Uncharacterized protein</fullName>
    </submittedName>
</protein>
<reference evidence="1 2" key="1">
    <citation type="journal article" date="2019" name="Sci. Rep.">
        <title>Orb-weaving spider Araneus ventricosus genome elucidates the spidroin gene catalogue.</title>
        <authorList>
            <person name="Kono N."/>
            <person name="Nakamura H."/>
            <person name="Ohtoshi R."/>
            <person name="Moran D.A.P."/>
            <person name="Shinohara A."/>
            <person name="Yoshida Y."/>
            <person name="Fujiwara M."/>
            <person name="Mori M."/>
            <person name="Tomita M."/>
            <person name="Arakawa K."/>
        </authorList>
    </citation>
    <scope>NUCLEOTIDE SEQUENCE [LARGE SCALE GENOMIC DNA]</scope>
</reference>
<name>A0A4Y2EKJ3_ARAVE</name>
<organism evidence="1 2">
    <name type="scientific">Araneus ventricosus</name>
    <name type="common">Orbweaver spider</name>
    <name type="synonym">Epeira ventricosa</name>
    <dbReference type="NCBI Taxonomy" id="182803"/>
    <lineage>
        <taxon>Eukaryota</taxon>
        <taxon>Metazoa</taxon>
        <taxon>Ecdysozoa</taxon>
        <taxon>Arthropoda</taxon>
        <taxon>Chelicerata</taxon>
        <taxon>Arachnida</taxon>
        <taxon>Araneae</taxon>
        <taxon>Araneomorphae</taxon>
        <taxon>Entelegynae</taxon>
        <taxon>Araneoidea</taxon>
        <taxon>Araneidae</taxon>
        <taxon>Araneus</taxon>
    </lineage>
</organism>
<sequence>MTHCLTHLSGVKSSKGVSESVAELYLGAVIGNQLVATGGYHQWGYMGTLKRELSLSLLLPFSGCLHPVAPEVDVSFFASRFPRAYPNGYNRRDITF</sequence>
<comment type="caution">
    <text evidence="1">The sequence shown here is derived from an EMBL/GenBank/DDBJ whole genome shotgun (WGS) entry which is preliminary data.</text>
</comment>
<evidence type="ECO:0000313" key="2">
    <source>
        <dbReference type="Proteomes" id="UP000499080"/>
    </source>
</evidence>
<dbReference type="EMBL" id="BGPR01093116">
    <property type="protein sequence ID" value="GBM29720.1"/>
    <property type="molecule type" value="Genomic_DNA"/>
</dbReference>
<gene>
    <name evidence="1" type="ORF">AVEN_21542_1</name>
</gene>
<accession>A0A4Y2EKJ3</accession>
<proteinExistence type="predicted"/>
<keyword evidence="2" id="KW-1185">Reference proteome</keyword>
<dbReference type="Proteomes" id="UP000499080">
    <property type="component" value="Unassembled WGS sequence"/>
</dbReference>